<evidence type="ECO:0008006" key="3">
    <source>
        <dbReference type="Google" id="ProtNLM"/>
    </source>
</evidence>
<evidence type="ECO:0000313" key="1">
    <source>
        <dbReference type="EMBL" id="OLP84316.1"/>
    </source>
</evidence>
<comment type="caution">
    <text evidence="1">The sequence shown here is derived from an EMBL/GenBank/DDBJ whole genome shotgun (WGS) entry which is preliminary data.</text>
</comment>
<name>A0A1Q9CN29_SYMMI</name>
<proteinExistence type="predicted"/>
<gene>
    <name evidence="1" type="ORF">AK812_SmicGene34821</name>
</gene>
<accession>A0A1Q9CN29</accession>
<reference evidence="1 2" key="1">
    <citation type="submission" date="2016-02" db="EMBL/GenBank/DDBJ databases">
        <title>Genome analysis of coral dinoflagellate symbionts highlights evolutionary adaptations to a symbiotic lifestyle.</title>
        <authorList>
            <person name="Aranda M."/>
            <person name="Li Y."/>
            <person name="Liew Y.J."/>
            <person name="Baumgarten S."/>
            <person name="Simakov O."/>
            <person name="Wilson M."/>
            <person name="Piel J."/>
            <person name="Ashoor H."/>
            <person name="Bougouffa S."/>
            <person name="Bajic V.B."/>
            <person name="Ryu T."/>
            <person name="Ravasi T."/>
            <person name="Bayer T."/>
            <person name="Micklem G."/>
            <person name="Kim H."/>
            <person name="Bhak J."/>
            <person name="Lajeunesse T.C."/>
            <person name="Voolstra C.R."/>
        </authorList>
    </citation>
    <scope>NUCLEOTIDE SEQUENCE [LARGE SCALE GENOMIC DNA]</scope>
    <source>
        <strain evidence="1 2">CCMP2467</strain>
    </source>
</reference>
<dbReference type="InterPro" id="IPR011990">
    <property type="entry name" value="TPR-like_helical_dom_sf"/>
</dbReference>
<dbReference type="Proteomes" id="UP000186817">
    <property type="component" value="Unassembled WGS sequence"/>
</dbReference>
<keyword evidence="2" id="KW-1185">Reference proteome</keyword>
<organism evidence="1 2">
    <name type="scientific">Symbiodinium microadriaticum</name>
    <name type="common">Dinoflagellate</name>
    <name type="synonym">Zooxanthella microadriatica</name>
    <dbReference type="NCBI Taxonomy" id="2951"/>
    <lineage>
        <taxon>Eukaryota</taxon>
        <taxon>Sar</taxon>
        <taxon>Alveolata</taxon>
        <taxon>Dinophyceae</taxon>
        <taxon>Suessiales</taxon>
        <taxon>Symbiodiniaceae</taxon>
        <taxon>Symbiodinium</taxon>
    </lineage>
</organism>
<dbReference type="AlphaFoldDB" id="A0A1Q9CN29"/>
<protein>
    <recommendedName>
        <fullName evidence="3">Pentatricopeptide repeat-containing protein, chloroplastic</fullName>
    </recommendedName>
</protein>
<evidence type="ECO:0000313" key="2">
    <source>
        <dbReference type="Proteomes" id="UP000186817"/>
    </source>
</evidence>
<dbReference type="EMBL" id="LSRX01001051">
    <property type="protein sequence ID" value="OLP84316.1"/>
    <property type="molecule type" value="Genomic_DNA"/>
</dbReference>
<dbReference type="Gene3D" id="1.25.40.10">
    <property type="entry name" value="Tetratricopeptide repeat domain"/>
    <property type="match status" value="1"/>
</dbReference>
<sequence>MLVSLSGGLQPNLKTQNALLACCAEADQWQFSLAALEEHPSLGHRSTPQAFNTVLDALHRSGSKWPHCLHLFEEIPARTSRSPNLVSSEVILEECAGARLWEGVLAMQGAAATLRRTDTQALLLRT</sequence>